<gene>
    <name evidence="11" type="primary">gh9-4</name>
</gene>
<evidence type="ECO:0000256" key="4">
    <source>
        <dbReference type="ARBA" id="ARBA00022801"/>
    </source>
</evidence>
<dbReference type="InterPro" id="IPR012341">
    <property type="entry name" value="6hp_glycosidase-like_sf"/>
</dbReference>
<accession>A0A125SKX9</accession>
<evidence type="ECO:0000256" key="8">
    <source>
        <dbReference type="ARBA" id="ARBA00023326"/>
    </source>
</evidence>
<dbReference type="PANTHER" id="PTHR22298">
    <property type="entry name" value="ENDO-1,4-BETA-GLUCANASE"/>
    <property type="match status" value="1"/>
</dbReference>
<dbReference type="Gene3D" id="1.50.10.10">
    <property type="match status" value="1"/>
</dbReference>
<evidence type="ECO:0000256" key="1">
    <source>
        <dbReference type="ARBA" id="ARBA00000966"/>
    </source>
</evidence>
<evidence type="ECO:0000259" key="10">
    <source>
        <dbReference type="Pfam" id="PF00759"/>
    </source>
</evidence>
<evidence type="ECO:0000256" key="3">
    <source>
        <dbReference type="ARBA" id="ARBA00012601"/>
    </source>
</evidence>
<keyword evidence="8" id="KW-0624">Polysaccharide degradation</keyword>
<evidence type="ECO:0000256" key="5">
    <source>
        <dbReference type="ARBA" id="ARBA00023001"/>
    </source>
</evidence>
<evidence type="ECO:0000256" key="7">
    <source>
        <dbReference type="ARBA" id="ARBA00023295"/>
    </source>
</evidence>
<comment type="catalytic activity">
    <reaction evidence="1">
        <text>Endohydrolysis of (1-&gt;4)-beta-D-glucosidic linkages in cellulose, lichenin and cereal beta-D-glucans.</text>
        <dbReference type="EC" id="3.2.1.4"/>
    </reaction>
</comment>
<dbReference type="InterPro" id="IPR008928">
    <property type="entry name" value="6-hairpin_glycosidase_sf"/>
</dbReference>
<dbReference type="GO" id="GO:0008810">
    <property type="term" value="F:cellulase activity"/>
    <property type="evidence" value="ECO:0007669"/>
    <property type="project" value="UniProtKB-EC"/>
</dbReference>
<sequence length="451" mass="50388">MKVLLVLASALIVCVSNTVGYNYKEVIQKSLLFYEAQRSGKLPSDQRVTWRHDSAMNDKGVHGEDLTGGYYDAGDFIKFGFQMSFTVTVLAWGLLDHYKGYEAADSVENTRKAIKWGTDYFLKAHVSENVFYAQVGSGWIDHINYWGRPEDMTEPRPAYMINVTNPGSDLAGETAAALAASYLVFKDVNSTYADILLTHAKQLYSFGYKYRGKYTDAFDDVRCCYNSSGYEDELVWGAAWLYRATNDSTYLQYIADVYTPIQYYIGFNWDQKIGGADVLLAKLTGESKYLTKMENYCDNMLANQQRTPKGLIFIAEWGSLMTTAYLMEICLETAALGVNAAKYQAEAKKQINYMLGDTGFSYVVGFGDKYPLRVSHRAASCPDPPAKCDWTQYSSPDPNPQVLTGALVGGPGVNDDYEDVRADYVHNEVDTVYNAGFQGVLATLIELGYSD</sequence>
<feature type="signal peptide" evidence="9">
    <location>
        <begin position="1"/>
        <end position="20"/>
    </location>
</feature>
<comment type="similarity">
    <text evidence="2">Belongs to the glycosyl hydrolase 9 (cellulase E) family.</text>
</comment>
<protein>
    <recommendedName>
        <fullName evidence="3">cellulase</fullName>
        <ecNumber evidence="3">3.2.1.4</ecNumber>
    </recommendedName>
</protein>
<keyword evidence="4 11" id="KW-0378">Hydrolase</keyword>
<dbReference type="InterPro" id="IPR001701">
    <property type="entry name" value="Glyco_hydro_9"/>
</dbReference>
<keyword evidence="9" id="KW-0732">Signal</keyword>
<proteinExistence type="evidence at transcript level"/>
<keyword evidence="6" id="KW-0119">Carbohydrate metabolism</keyword>
<keyword evidence="5" id="KW-0136">Cellulose degradation</keyword>
<dbReference type="EMBL" id="KT338255">
    <property type="protein sequence ID" value="AMH40359.1"/>
    <property type="molecule type" value="mRNA"/>
</dbReference>
<evidence type="ECO:0000256" key="9">
    <source>
        <dbReference type="SAM" id="SignalP"/>
    </source>
</evidence>
<dbReference type="AlphaFoldDB" id="A0A125SKX9"/>
<feature type="domain" description="Glycoside hydrolase family 9" evidence="10">
    <location>
        <begin position="23"/>
        <end position="441"/>
    </location>
</feature>
<evidence type="ECO:0000256" key="2">
    <source>
        <dbReference type="ARBA" id="ARBA00007072"/>
    </source>
</evidence>
<dbReference type="SUPFAM" id="SSF48208">
    <property type="entry name" value="Six-hairpin glycosidases"/>
    <property type="match status" value="1"/>
</dbReference>
<keyword evidence="7" id="KW-0326">Glycosidase</keyword>
<evidence type="ECO:0000256" key="6">
    <source>
        <dbReference type="ARBA" id="ARBA00023277"/>
    </source>
</evidence>
<dbReference type="Pfam" id="PF00759">
    <property type="entry name" value="Glyco_hydro_9"/>
    <property type="match status" value="1"/>
</dbReference>
<evidence type="ECO:0000313" key="11">
    <source>
        <dbReference type="EMBL" id="AMH40359.1"/>
    </source>
</evidence>
<dbReference type="GO" id="GO:0030245">
    <property type="term" value="P:cellulose catabolic process"/>
    <property type="evidence" value="ECO:0007669"/>
    <property type="project" value="UniProtKB-KW"/>
</dbReference>
<organism evidence="11">
    <name type="scientific">Aretaon asperrimus</name>
    <name type="common">thorny stick insect</name>
    <dbReference type="NCBI Taxonomy" id="173775"/>
    <lineage>
        <taxon>Eukaryota</taxon>
        <taxon>Metazoa</taxon>
        <taxon>Ecdysozoa</taxon>
        <taxon>Arthropoda</taxon>
        <taxon>Hexapoda</taxon>
        <taxon>Insecta</taxon>
        <taxon>Pterygota</taxon>
        <taxon>Neoptera</taxon>
        <taxon>Polyneoptera</taxon>
        <taxon>Phasmatodea</taxon>
        <taxon>Verophasmatodea</taxon>
        <taxon>Areolatae</taxon>
        <taxon>Bacilloidea</taxon>
        <taxon>Heteropterygidae</taxon>
        <taxon>Obriminae</taxon>
        <taxon>Obrimini</taxon>
        <taxon>Aretaon</taxon>
    </lineage>
</organism>
<reference evidence="11" key="1">
    <citation type="journal article" date="2016" name="Insect Biochem. Mol. Biol.">
        <title>Ancestral Gene Duplication Enabled the Evolution of Multifunctional Cellulases in Stick Insects (Phasmatodea).</title>
        <authorList>
            <person name="Shelomi M."/>
            <person name="Heckel D.G."/>
            <person name="Pauchet Y."/>
        </authorList>
    </citation>
    <scope>NUCLEOTIDE SEQUENCE</scope>
    <source>
        <strain evidence="11">AAS4</strain>
        <tissue evidence="11">Midgut</tissue>
    </source>
</reference>
<feature type="chain" id="PRO_5007179882" description="cellulase" evidence="9">
    <location>
        <begin position="21"/>
        <end position="451"/>
    </location>
</feature>
<name>A0A125SKX9_9NEOP</name>
<dbReference type="EC" id="3.2.1.4" evidence="3"/>